<evidence type="ECO:0000256" key="1">
    <source>
        <dbReference type="SAM" id="MobiDB-lite"/>
    </source>
</evidence>
<name>A0AA39ZRV0_9PEZI</name>
<accession>A0AA39ZRV0</accession>
<feature type="compositionally biased region" description="Basic residues" evidence="1">
    <location>
        <begin position="232"/>
        <end position="243"/>
    </location>
</feature>
<dbReference type="Proteomes" id="UP001172159">
    <property type="component" value="Unassembled WGS sequence"/>
</dbReference>
<evidence type="ECO:0000313" key="2">
    <source>
        <dbReference type="EMBL" id="KAK0702526.1"/>
    </source>
</evidence>
<dbReference type="AlphaFoldDB" id="A0AA39ZRV0"/>
<protein>
    <submittedName>
        <fullName evidence="2">Uncharacterized protein</fullName>
    </submittedName>
</protein>
<proteinExistence type="predicted"/>
<feature type="compositionally biased region" description="Basic residues" evidence="1">
    <location>
        <begin position="123"/>
        <end position="133"/>
    </location>
</feature>
<feature type="region of interest" description="Disordered" evidence="1">
    <location>
        <begin position="114"/>
        <end position="185"/>
    </location>
</feature>
<keyword evidence="3" id="KW-1185">Reference proteome</keyword>
<comment type="caution">
    <text evidence="2">The sequence shown here is derived from an EMBL/GenBank/DDBJ whole genome shotgun (WGS) entry which is preliminary data.</text>
</comment>
<evidence type="ECO:0000313" key="3">
    <source>
        <dbReference type="Proteomes" id="UP001172159"/>
    </source>
</evidence>
<reference evidence="2" key="1">
    <citation type="submission" date="2023-06" db="EMBL/GenBank/DDBJ databases">
        <title>Genome-scale phylogeny and comparative genomics of the fungal order Sordariales.</title>
        <authorList>
            <consortium name="Lawrence Berkeley National Laboratory"/>
            <person name="Hensen N."/>
            <person name="Bonometti L."/>
            <person name="Westerberg I."/>
            <person name="Brannstrom I.O."/>
            <person name="Guillou S."/>
            <person name="Cros-Aarteil S."/>
            <person name="Calhoun S."/>
            <person name="Haridas S."/>
            <person name="Kuo A."/>
            <person name="Mondo S."/>
            <person name="Pangilinan J."/>
            <person name="Riley R."/>
            <person name="Labutti K."/>
            <person name="Andreopoulos B."/>
            <person name="Lipzen A."/>
            <person name="Chen C."/>
            <person name="Yanf M."/>
            <person name="Daum C."/>
            <person name="Ng V."/>
            <person name="Clum A."/>
            <person name="Steindorff A."/>
            <person name="Ohm R."/>
            <person name="Martin F."/>
            <person name="Silar P."/>
            <person name="Natvig D."/>
            <person name="Lalanne C."/>
            <person name="Gautier V."/>
            <person name="Ament-Velasquez S.L."/>
            <person name="Kruys A."/>
            <person name="Hutchinson M.I."/>
            <person name="Powell A.J."/>
            <person name="Barry K."/>
            <person name="Miller A.N."/>
            <person name="Grigoriev I.V."/>
            <person name="Debuchy R."/>
            <person name="Gladieux P."/>
            <person name="Thoren M.H."/>
            <person name="Johannesson H."/>
        </authorList>
    </citation>
    <scope>NUCLEOTIDE SEQUENCE</scope>
    <source>
        <strain evidence="2">CBS 540.89</strain>
    </source>
</reference>
<feature type="region of interest" description="Disordered" evidence="1">
    <location>
        <begin position="216"/>
        <end position="259"/>
    </location>
</feature>
<organism evidence="2 3">
    <name type="scientific">Apiosordaria backusii</name>
    <dbReference type="NCBI Taxonomy" id="314023"/>
    <lineage>
        <taxon>Eukaryota</taxon>
        <taxon>Fungi</taxon>
        <taxon>Dikarya</taxon>
        <taxon>Ascomycota</taxon>
        <taxon>Pezizomycotina</taxon>
        <taxon>Sordariomycetes</taxon>
        <taxon>Sordariomycetidae</taxon>
        <taxon>Sordariales</taxon>
        <taxon>Lasiosphaeriaceae</taxon>
        <taxon>Apiosordaria</taxon>
    </lineage>
</organism>
<dbReference type="EMBL" id="JAUKTV010000025">
    <property type="protein sequence ID" value="KAK0702526.1"/>
    <property type="molecule type" value="Genomic_DNA"/>
</dbReference>
<feature type="region of interest" description="Disordered" evidence="1">
    <location>
        <begin position="298"/>
        <end position="320"/>
    </location>
</feature>
<gene>
    <name evidence="2" type="ORF">B0T21DRAFT_353490</name>
</gene>
<sequence>MAPQGGEADMNPRAIQALETLCQRYRLTRAALLSDFNNTSSQAVWGQINYWSRERQILDYAEAKRLLYLGHAQNPSRGLPRVPSDPNRWIPTDIEEADEIYCREVFSREGVVPRSLPGLGRVRSARNRRKTRSKSPVTPVPGPAQENAQQSQQLQQVQNTQQEDPQQDQHHDPQHGRHLGHQQEQGDTIVAASTPHPSESNQNIDPSLQHVTATLQPIPQTEDRTPMIPSRRSARASARKRHHYESPTPAVPQSIPATGEDLSVGNDDNPVTPANGQKPAAFTNMSAAQQLLAFQNGSEDSGAVIPAESDKPAGRKRRRLDHDDDACRPITTAAPIAYKDDEAISSLVDSAKSGFVQRLHQYQDLMVTMAGHQQRLAEIDQVLGKVTHQLEDATKFLAERREMLANIESKRQMTQAGLEATEFKVWQENHPALAAQVVGPMKLTLTQLAEDKKETEYQIKDKTMEMEPLLEEKEEGEQNRKALLVEAGFPVAYKDGDIEQSLDWLKRKIEDLKGYLFILDLGPSRVGQLIREHGGVGVDTSAYIMM</sequence>
<feature type="compositionally biased region" description="Low complexity" evidence="1">
    <location>
        <begin position="145"/>
        <end position="164"/>
    </location>
</feature>